<dbReference type="PANTHER" id="PTHR33021:SF339">
    <property type="entry name" value="OS07G0570600 PROTEIN"/>
    <property type="match status" value="1"/>
</dbReference>
<gene>
    <name evidence="5" type="ORF">LWI29_006830</name>
</gene>
<feature type="chain" id="PRO_5041390655" description="Phytocyanin domain-containing protein" evidence="3">
    <location>
        <begin position="27"/>
        <end position="144"/>
    </location>
</feature>
<dbReference type="Pfam" id="PF02298">
    <property type="entry name" value="Cu_bind_like"/>
    <property type="match status" value="1"/>
</dbReference>
<comment type="caution">
    <text evidence="5">The sequence shown here is derived from an EMBL/GenBank/DDBJ whole genome shotgun (WGS) entry which is preliminary data.</text>
</comment>
<dbReference type="EMBL" id="JAUESC010000002">
    <property type="protein sequence ID" value="KAK0603615.1"/>
    <property type="molecule type" value="Genomic_DNA"/>
</dbReference>
<dbReference type="Gene3D" id="2.60.40.420">
    <property type="entry name" value="Cupredoxins - blue copper proteins"/>
    <property type="match status" value="1"/>
</dbReference>
<reference evidence="5" key="2">
    <citation type="submission" date="2023-06" db="EMBL/GenBank/DDBJ databases">
        <authorList>
            <person name="Swenson N.G."/>
            <person name="Wegrzyn J.L."/>
            <person name="Mcevoy S.L."/>
        </authorList>
    </citation>
    <scope>NUCLEOTIDE SEQUENCE</scope>
    <source>
        <strain evidence="5">NS2018</strain>
        <tissue evidence="5">Leaf</tissue>
    </source>
</reference>
<keyword evidence="6" id="KW-1185">Reference proteome</keyword>
<keyword evidence="2" id="KW-0325">Glycoprotein</keyword>
<dbReference type="FunFam" id="2.60.40.420:FF:000034">
    <property type="entry name" value="Cupredoxin superfamily protein"/>
    <property type="match status" value="1"/>
</dbReference>
<sequence>MSQRLFANAIAMIICILLLVIPLGSAKEFHIVGAPVCWRRSPEIQSWATTKKFHVGDALVFIYDAPTIVLEVGYKAFLDCDAHAYLRKYVDQQTVLELKRTGPHYFISTYDDCLAGLKLAIHVDPELKIDYGDRNHQTRSRSMD</sequence>
<dbReference type="SUPFAM" id="SSF49503">
    <property type="entry name" value="Cupredoxins"/>
    <property type="match status" value="1"/>
</dbReference>
<feature type="signal peptide" evidence="3">
    <location>
        <begin position="1"/>
        <end position="26"/>
    </location>
</feature>
<evidence type="ECO:0000313" key="5">
    <source>
        <dbReference type="EMBL" id="KAK0603615.1"/>
    </source>
</evidence>
<feature type="domain" description="Phytocyanin" evidence="4">
    <location>
        <begin position="28"/>
        <end position="125"/>
    </location>
</feature>
<evidence type="ECO:0000256" key="2">
    <source>
        <dbReference type="ARBA" id="ARBA00023180"/>
    </source>
</evidence>
<evidence type="ECO:0000313" key="6">
    <source>
        <dbReference type="Proteomes" id="UP001168877"/>
    </source>
</evidence>
<dbReference type="AlphaFoldDB" id="A0AA39TDM2"/>
<dbReference type="InterPro" id="IPR003245">
    <property type="entry name" value="Phytocyanin_dom"/>
</dbReference>
<dbReference type="Proteomes" id="UP001168877">
    <property type="component" value="Unassembled WGS sequence"/>
</dbReference>
<evidence type="ECO:0000259" key="4">
    <source>
        <dbReference type="PROSITE" id="PS51485"/>
    </source>
</evidence>
<evidence type="ECO:0000256" key="1">
    <source>
        <dbReference type="ARBA" id="ARBA00023157"/>
    </source>
</evidence>
<name>A0AA39TDM2_ACESA</name>
<reference evidence="5" key="1">
    <citation type="journal article" date="2022" name="Plant J.">
        <title>Strategies of tolerance reflected in two North American maple genomes.</title>
        <authorList>
            <person name="McEvoy S.L."/>
            <person name="Sezen U.U."/>
            <person name="Trouern-Trend A."/>
            <person name="McMahon S.M."/>
            <person name="Schaberg P.G."/>
            <person name="Yang J."/>
            <person name="Wegrzyn J.L."/>
            <person name="Swenson N.G."/>
        </authorList>
    </citation>
    <scope>NUCLEOTIDE SEQUENCE</scope>
    <source>
        <strain evidence="5">NS2018</strain>
    </source>
</reference>
<dbReference type="PROSITE" id="PS51485">
    <property type="entry name" value="PHYTOCYANIN"/>
    <property type="match status" value="1"/>
</dbReference>
<evidence type="ECO:0000256" key="3">
    <source>
        <dbReference type="SAM" id="SignalP"/>
    </source>
</evidence>
<protein>
    <recommendedName>
        <fullName evidence="4">Phytocyanin domain-containing protein</fullName>
    </recommendedName>
</protein>
<proteinExistence type="predicted"/>
<dbReference type="PANTHER" id="PTHR33021">
    <property type="entry name" value="BLUE COPPER PROTEIN"/>
    <property type="match status" value="1"/>
</dbReference>
<accession>A0AA39TDM2</accession>
<dbReference type="GO" id="GO:0009055">
    <property type="term" value="F:electron transfer activity"/>
    <property type="evidence" value="ECO:0007669"/>
    <property type="project" value="InterPro"/>
</dbReference>
<dbReference type="InterPro" id="IPR039391">
    <property type="entry name" value="Phytocyanin-like"/>
</dbReference>
<keyword evidence="1" id="KW-1015">Disulfide bond</keyword>
<dbReference type="InterPro" id="IPR008972">
    <property type="entry name" value="Cupredoxin"/>
</dbReference>
<dbReference type="GO" id="GO:0005886">
    <property type="term" value="C:plasma membrane"/>
    <property type="evidence" value="ECO:0007669"/>
    <property type="project" value="TreeGrafter"/>
</dbReference>
<organism evidence="5 6">
    <name type="scientific">Acer saccharum</name>
    <name type="common">Sugar maple</name>
    <dbReference type="NCBI Taxonomy" id="4024"/>
    <lineage>
        <taxon>Eukaryota</taxon>
        <taxon>Viridiplantae</taxon>
        <taxon>Streptophyta</taxon>
        <taxon>Embryophyta</taxon>
        <taxon>Tracheophyta</taxon>
        <taxon>Spermatophyta</taxon>
        <taxon>Magnoliopsida</taxon>
        <taxon>eudicotyledons</taxon>
        <taxon>Gunneridae</taxon>
        <taxon>Pentapetalae</taxon>
        <taxon>rosids</taxon>
        <taxon>malvids</taxon>
        <taxon>Sapindales</taxon>
        <taxon>Sapindaceae</taxon>
        <taxon>Hippocastanoideae</taxon>
        <taxon>Acereae</taxon>
        <taxon>Acer</taxon>
    </lineage>
</organism>
<keyword evidence="3" id="KW-0732">Signal</keyword>